<dbReference type="PATRIC" id="fig|1348663.4.peg.6359"/>
<evidence type="ECO:0000313" key="1">
    <source>
        <dbReference type="EMBL" id="KDN81851.1"/>
    </source>
</evidence>
<dbReference type="HOGENOM" id="CLU_1530555_0_0_11"/>
<reference evidence="1 2" key="1">
    <citation type="submission" date="2014-05" db="EMBL/GenBank/DDBJ databases">
        <title>Draft Genome Sequence of Kitasatospora cheerisanensis KCTC 2395.</title>
        <authorList>
            <person name="Nam D.H."/>
        </authorList>
    </citation>
    <scope>NUCLEOTIDE SEQUENCE [LARGE SCALE GENOMIC DNA]</scope>
    <source>
        <strain evidence="1 2">KCTC 2395</strain>
    </source>
</reference>
<dbReference type="RefSeq" id="WP_035868397.1">
    <property type="nucleotide sequence ID" value="NZ_KK853997.1"/>
</dbReference>
<name>A0A066YUS1_9ACTN</name>
<accession>A0A066YUS1</accession>
<dbReference type="EMBL" id="JNBY01000131">
    <property type="protein sequence ID" value="KDN81851.1"/>
    <property type="molecule type" value="Genomic_DNA"/>
</dbReference>
<dbReference type="AlphaFoldDB" id="A0A066YUS1"/>
<keyword evidence="2" id="KW-1185">Reference proteome</keyword>
<proteinExistence type="predicted"/>
<dbReference type="OrthoDB" id="3871354at2"/>
<protein>
    <submittedName>
        <fullName evidence="1">Uncharacterized protein</fullName>
    </submittedName>
</protein>
<organism evidence="1 2">
    <name type="scientific">Kitasatospora cheerisanensis KCTC 2395</name>
    <dbReference type="NCBI Taxonomy" id="1348663"/>
    <lineage>
        <taxon>Bacteria</taxon>
        <taxon>Bacillati</taxon>
        <taxon>Actinomycetota</taxon>
        <taxon>Actinomycetes</taxon>
        <taxon>Kitasatosporales</taxon>
        <taxon>Streptomycetaceae</taxon>
        <taxon>Kitasatospora</taxon>
    </lineage>
</organism>
<dbReference type="Proteomes" id="UP000027178">
    <property type="component" value="Unassembled WGS sequence"/>
</dbReference>
<comment type="caution">
    <text evidence="1">The sequence shown here is derived from an EMBL/GenBank/DDBJ whole genome shotgun (WGS) entry which is preliminary data.</text>
</comment>
<evidence type="ECO:0000313" key="2">
    <source>
        <dbReference type="Proteomes" id="UP000027178"/>
    </source>
</evidence>
<gene>
    <name evidence="1" type="ORF">KCH_65710</name>
</gene>
<sequence length="175" mass="19248">MEFTKIRESGAKADTPLGELTLHRTRSTADVTATMKGLEAWRLELDGRPLAELPRFGRPPRDAAALVHGGAVGGFAGAELRIDARDHLLRSGRFVEFRSGDRALRFVRRGLAGAQLLEDGRPVARTRFGSWEAAEPDPLRVVAMAVYAWANLDDVNTNPVLRNLVHAVSAVLYFF</sequence>